<proteinExistence type="predicted"/>
<gene>
    <name evidence="2" type="ORF">N9R04_04700</name>
</gene>
<dbReference type="CDD" id="cd06583">
    <property type="entry name" value="PGRP"/>
    <property type="match status" value="1"/>
</dbReference>
<dbReference type="InterPro" id="IPR002502">
    <property type="entry name" value="Amidase_domain"/>
</dbReference>
<protein>
    <submittedName>
        <fullName evidence="2">Peptidoglycan recognition protein family protein</fullName>
    </submittedName>
</protein>
<feature type="domain" description="N-acetylmuramoyl-L-alanine amidase" evidence="1">
    <location>
        <begin position="2"/>
        <end position="132"/>
    </location>
</feature>
<comment type="caution">
    <text evidence="2">The sequence shown here is derived from an EMBL/GenBank/DDBJ whole genome shotgun (WGS) entry which is preliminary data.</text>
</comment>
<reference evidence="2 3" key="1">
    <citation type="journal article" date="2023" name="Int. J. Syst. Evol. Microbiol.">
        <title>Streptococcus sciuri sp. nov., Staphylococcus marylandisciuri sp. nov. and Staphylococcus americanisciuri sp. nov., isolated from faeces of eastern grey squirrel (Sciurus carolinensis).</title>
        <authorList>
            <person name="Volokhov D.V."/>
            <person name="Zagorodnyaya T.A."/>
            <person name="Furtak V.A."/>
            <person name="Nattanmai G."/>
            <person name="Randall L."/>
            <person name="Jose S."/>
            <person name="Gao Y."/>
            <person name="Eisenberg T."/>
            <person name="Delmonte P."/>
            <person name="Blom J."/>
            <person name="Mitchell K.K."/>
        </authorList>
    </citation>
    <scope>NUCLEOTIDE SEQUENCE [LARGE SCALE GENOMIC DNA]</scope>
    <source>
        <strain evidence="2 3">SQ8-PEA</strain>
    </source>
</reference>
<dbReference type="EMBL" id="JAOPKZ010000006">
    <property type="protein sequence ID" value="MCU5746019.1"/>
    <property type="molecule type" value="Genomic_DNA"/>
</dbReference>
<accession>A0ABT2QPW6</accession>
<dbReference type="Proteomes" id="UP001209553">
    <property type="component" value="Unassembled WGS sequence"/>
</dbReference>
<evidence type="ECO:0000313" key="2">
    <source>
        <dbReference type="EMBL" id="MCU5746019.1"/>
    </source>
</evidence>
<dbReference type="SUPFAM" id="SSF55846">
    <property type="entry name" value="N-acetylmuramoyl-L-alanine amidase-like"/>
    <property type="match status" value="1"/>
</dbReference>
<name>A0ABT2QPW6_9STAP</name>
<keyword evidence="3" id="KW-1185">Reference proteome</keyword>
<evidence type="ECO:0000313" key="3">
    <source>
        <dbReference type="Proteomes" id="UP001209553"/>
    </source>
</evidence>
<dbReference type="Pfam" id="PF01510">
    <property type="entry name" value="Amidase_2"/>
    <property type="match status" value="1"/>
</dbReference>
<evidence type="ECO:0000259" key="1">
    <source>
        <dbReference type="Pfam" id="PF01510"/>
    </source>
</evidence>
<dbReference type="Gene3D" id="3.40.80.10">
    <property type="entry name" value="Peptidoglycan recognition protein-like"/>
    <property type="match status" value="1"/>
</dbReference>
<dbReference type="InterPro" id="IPR036505">
    <property type="entry name" value="Amidase/PGRP_sf"/>
</dbReference>
<organism evidence="2 3">
    <name type="scientific">Staphylococcus marylandisciuri</name>
    <dbReference type="NCBI Taxonomy" id="2981529"/>
    <lineage>
        <taxon>Bacteria</taxon>
        <taxon>Bacillati</taxon>
        <taxon>Bacillota</taxon>
        <taxon>Bacilli</taxon>
        <taxon>Bacillales</taxon>
        <taxon>Staphylococcaceae</taxon>
        <taxon>Staphylococcus</taxon>
    </lineage>
</organism>
<dbReference type="RefSeq" id="WP_262855475.1">
    <property type="nucleotide sequence ID" value="NZ_JAOPKZ010000006.1"/>
</dbReference>
<sequence length="155" mass="17599">MFAVFHYTGKLNSTAQNRVDYYTRTYNTPCEITTAEHIVVNDQEAIVCIPLDEKARHVLNNTVTDTIWYGIDANDRSLGLDACYFSSRYKSSKSLDNACRIMAAACKSWDIDHWKHMFGHQDIQPCQSDPGNLLQACGFASTQMSIITHRVAHYL</sequence>